<dbReference type="RefSeq" id="WP_166196249.1">
    <property type="nucleotide sequence ID" value="NZ_JAAOIV010000006.1"/>
</dbReference>
<dbReference type="GO" id="GO:0004340">
    <property type="term" value="F:glucokinase activity"/>
    <property type="evidence" value="ECO:0007669"/>
    <property type="project" value="UniProtKB-EC"/>
</dbReference>
<dbReference type="GO" id="GO:0005524">
    <property type="term" value="F:ATP binding"/>
    <property type="evidence" value="ECO:0007669"/>
    <property type="project" value="UniProtKB-KW"/>
</dbReference>
<dbReference type="Gene3D" id="3.30.420.40">
    <property type="match status" value="2"/>
</dbReference>
<protein>
    <recommendedName>
        <fullName evidence="3">Glucokinase</fullName>
        <ecNumber evidence="2">2.7.1.2</ecNumber>
    </recommendedName>
    <alternativeName>
        <fullName evidence="8">Glucose kinase</fullName>
    </alternativeName>
</protein>
<evidence type="ECO:0000313" key="10">
    <source>
        <dbReference type="Proteomes" id="UP000744769"/>
    </source>
</evidence>
<dbReference type="Proteomes" id="UP000744769">
    <property type="component" value="Unassembled WGS sequence"/>
</dbReference>
<gene>
    <name evidence="9" type="ORF">G9U51_09160</name>
</gene>
<keyword evidence="5" id="KW-0547">Nucleotide-binding</keyword>
<dbReference type="EMBL" id="JAAOIV010000006">
    <property type="protein sequence ID" value="NHN55942.1"/>
    <property type="molecule type" value="Genomic_DNA"/>
</dbReference>
<dbReference type="SUPFAM" id="SSF53067">
    <property type="entry name" value="Actin-like ATPase domain"/>
    <property type="match status" value="1"/>
</dbReference>
<dbReference type="GO" id="GO:0005737">
    <property type="term" value="C:cytoplasm"/>
    <property type="evidence" value="ECO:0007669"/>
    <property type="project" value="InterPro"/>
</dbReference>
<dbReference type="InterPro" id="IPR043129">
    <property type="entry name" value="ATPase_NBD"/>
</dbReference>
<comment type="caution">
    <text evidence="9">The sequence shown here is derived from an EMBL/GenBank/DDBJ whole genome shotgun (WGS) entry which is preliminary data.</text>
</comment>
<dbReference type="EC" id="2.7.1.2" evidence="2"/>
<dbReference type="NCBIfam" id="TIGR00744">
    <property type="entry name" value="ROK_glcA_fam"/>
    <property type="match status" value="1"/>
</dbReference>
<organism evidence="9 10">
    <name type="scientific">Metallococcus carri</name>
    <dbReference type="NCBI Taxonomy" id="1656884"/>
    <lineage>
        <taxon>Bacteria</taxon>
        <taxon>Bacillati</taxon>
        <taxon>Actinomycetota</taxon>
        <taxon>Actinomycetes</taxon>
        <taxon>Micrococcales</taxon>
        <taxon>Dermacoccaceae</taxon>
        <taxon>Metallococcus</taxon>
    </lineage>
</organism>
<evidence type="ECO:0000313" key="9">
    <source>
        <dbReference type="EMBL" id="NHN55942.1"/>
    </source>
</evidence>
<evidence type="ECO:0000256" key="7">
    <source>
        <dbReference type="ARBA" id="ARBA00022840"/>
    </source>
</evidence>
<evidence type="ECO:0000256" key="3">
    <source>
        <dbReference type="ARBA" id="ARBA00014701"/>
    </source>
</evidence>
<dbReference type="InterPro" id="IPR049874">
    <property type="entry name" value="ROK_cs"/>
</dbReference>
<evidence type="ECO:0000256" key="5">
    <source>
        <dbReference type="ARBA" id="ARBA00022741"/>
    </source>
</evidence>
<reference evidence="9" key="1">
    <citation type="submission" date="2020-03" db="EMBL/GenBank/DDBJ databases">
        <title>Draft sequencing of Calidifontibacter sp. DB0510.</title>
        <authorList>
            <person name="Kim D.-U."/>
        </authorList>
    </citation>
    <scope>NUCLEOTIDE SEQUENCE</scope>
    <source>
        <strain evidence="9">DB0510</strain>
    </source>
</reference>
<sequence>MTSTIGIDIGGTKIAGALVSGDGRVVRSGKRETPAQDPNALVQATSELINELADGDQVAGAGVACAGYIDAAGTTVLFSPNLAWRDEPFKQRLEEHVSVPVVIENDANAAAYGEYAHGAGAGDPDMVMVTVGTGVGGGIIIGGQLFRGSYGIGGEIGHIRVVPGGQLCGCGNRGCLEAYASGSALVREARALVTSGSPYAATLSEACGGDPSKLDGPMITTAAQQGDPAAVELLGDLGTWLGEGLATIASVLDPSRFVIGGGVADAGDLLLEPMRAAYGRLLTGRGHRPLATFVTADLGNDAGMIGAAALVRERL</sequence>
<dbReference type="InterPro" id="IPR004654">
    <property type="entry name" value="ROK_glcA"/>
</dbReference>
<accession>A0A967B0Q9</accession>
<evidence type="ECO:0000256" key="1">
    <source>
        <dbReference type="ARBA" id="ARBA00006479"/>
    </source>
</evidence>
<dbReference type="GO" id="GO:0006096">
    <property type="term" value="P:glycolytic process"/>
    <property type="evidence" value="ECO:0007669"/>
    <property type="project" value="InterPro"/>
</dbReference>
<keyword evidence="10" id="KW-1185">Reference proteome</keyword>
<evidence type="ECO:0000256" key="4">
    <source>
        <dbReference type="ARBA" id="ARBA00022679"/>
    </source>
</evidence>
<dbReference type="PROSITE" id="PS01125">
    <property type="entry name" value="ROK"/>
    <property type="match status" value="1"/>
</dbReference>
<evidence type="ECO:0000256" key="8">
    <source>
        <dbReference type="ARBA" id="ARBA00032386"/>
    </source>
</evidence>
<comment type="similarity">
    <text evidence="1">Belongs to the ROK (NagC/XylR) family.</text>
</comment>
<evidence type="ECO:0000256" key="2">
    <source>
        <dbReference type="ARBA" id="ARBA00012323"/>
    </source>
</evidence>
<dbReference type="PANTHER" id="PTHR18964:SF173">
    <property type="entry name" value="GLUCOKINASE"/>
    <property type="match status" value="1"/>
</dbReference>
<keyword evidence="6" id="KW-0418">Kinase</keyword>
<proteinExistence type="inferred from homology"/>
<dbReference type="PANTHER" id="PTHR18964">
    <property type="entry name" value="ROK (REPRESSOR, ORF, KINASE) FAMILY"/>
    <property type="match status" value="1"/>
</dbReference>
<name>A0A967B0Q9_9MICO</name>
<dbReference type="Pfam" id="PF00480">
    <property type="entry name" value="ROK"/>
    <property type="match status" value="1"/>
</dbReference>
<keyword evidence="4 9" id="KW-0808">Transferase</keyword>
<dbReference type="InterPro" id="IPR000600">
    <property type="entry name" value="ROK"/>
</dbReference>
<keyword evidence="7" id="KW-0067">ATP-binding</keyword>
<dbReference type="AlphaFoldDB" id="A0A967B0Q9"/>
<evidence type="ECO:0000256" key="6">
    <source>
        <dbReference type="ARBA" id="ARBA00022777"/>
    </source>
</evidence>